<protein>
    <submittedName>
        <fullName evidence="7">E3 ubiquitin-protein ligase SP1-like</fullName>
    </submittedName>
</protein>
<evidence type="ECO:0000256" key="3">
    <source>
        <dbReference type="ARBA" id="ARBA00022833"/>
    </source>
</evidence>
<evidence type="ECO:0000313" key="7">
    <source>
        <dbReference type="Ensembl" id="ENSCINP00000016436.3"/>
    </source>
</evidence>
<evidence type="ECO:0000256" key="4">
    <source>
        <dbReference type="PROSITE-ProRule" id="PRU00175"/>
    </source>
</evidence>
<keyword evidence="8" id="KW-1185">Reference proteome</keyword>
<dbReference type="InterPro" id="IPR013083">
    <property type="entry name" value="Znf_RING/FYVE/PHD"/>
</dbReference>
<dbReference type="PANTHER" id="PTHR14879:SF5">
    <property type="entry name" value="RING-TYPE DOMAIN-CONTAINING PROTEIN"/>
    <property type="match status" value="1"/>
</dbReference>
<dbReference type="GO" id="GO:0008270">
    <property type="term" value="F:zinc ion binding"/>
    <property type="evidence" value="ECO:0007669"/>
    <property type="project" value="UniProtKB-KW"/>
</dbReference>
<reference evidence="8" key="1">
    <citation type="journal article" date="2002" name="Science">
        <title>The draft genome of Ciona intestinalis: insights into chordate and vertebrate origins.</title>
        <authorList>
            <person name="Dehal P."/>
            <person name="Satou Y."/>
            <person name="Campbell R.K."/>
            <person name="Chapman J."/>
            <person name="Degnan B."/>
            <person name="De Tomaso A."/>
            <person name="Davidson B."/>
            <person name="Di Gregorio A."/>
            <person name="Gelpke M."/>
            <person name="Goodstein D.M."/>
            <person name="Harafuji N."/>
            <person name="Hastings K.E."/>
            <person name="Ho I."/>
            <person name="Hotta K."/>
            <person name="Huang W."/>
            <person name="Kawashima T."/>
            <person name="Lemaire P."/>
            <person name="Martinez D."/>
            <person name="Meinertzhagen I.A."/>
            <person name="Necula S."/>
            <person name="Nonaka M."/>
            <person name="Putnam N."/>
            <person name="Rash S."/>
            <person name="Saiga H."/>
            <person name="Satake M."/>
            <person name="Terry A."/>
            <person name="Yamada L."/>
            <person name="Wang H.G."/>
            <person name="Awazu S."/>
            <person name="Azumi K."/>
            <person name="Boore J."/>
            <person name="Branno M."/>
            <person name="Chin-Bow S."/>
            <person name="DeSantis R."/>
            <person name="Doyle S."/>
            <person name="Francino P."/>
            <person name="Keys D.N."/>
            <person name="Haga S."/>
            <person name="Hayashi H."/>
            <person name="Hino K."/>
            <person name="Imai K.S."/>
            <person name="Inaba K."/>
            <person name="Kano S."/>
            <person name="Kobayashi K."/>
            <person name="Kobayashi M."/>
            <person name="Lee B.I."/>
            <person name="Makabe K.W."/>
            <person name="Manohar C."/>
            <person name="Matassi G."/>
            <person name="Medina M."/>
            <person name="Mochizuki Y."/>
            <person name="Mount S."/>
            <person name="Morishita T."/>
            <person name="Miura S."/>
            <person name="Nakayama A."/>
            <person name="Nishizaka S."/>
            <person name="Nomoto H."/>
            <person name="Ohta F."/>
            <person name="Oishi K."/>
            <person name="Rigoutsos I."/>
            <person name="Sano M."/>
            <person name="Sasaki A."/>
            <person name="Sasakura Y."/>
            <person name="Shoguchi E."/>
            <person name="Shin-i T."/>
            <person name="Spagnuolo A."/>
            <person name="Stainier D."/>
            <person name="Suzuki M.M."/>
            <person name="Tassy O."/>
            <person name="Takatori N."/>
            <person name="Tokuoka M."/>
            <person name="Yagi K."/>
            <person name="Yoshizaki F."/>
            <person name="Wada S."/>
            <person name="Zhang C."/>
            <person name="Hyatt P.D."/>
            <person name="Larimer F."/>
            <person name="Detter C."/>
            <person name="Doggett N."/>
            <person name="Glavina T."/>
            <person name="Hawkins T."/>
            <person name="Richardson P."/>
            <person name="Lucas S."/>
            <person name="Kohara Y."/>
            <person name="Levine M."/>
            <person name="Satoh N."/>
            <person name="Rokhsar D.S."/>
        </authorList>
    </citation>
    <scope>NUCLEOTIDE SEQUENCE [LARGE SCALE GENOMIC DNA]</scope>
</reference>
<keyword evidence="1" id="KW-0479">Metal-binding</keyword>
<feature type="region of interest" description="Disordered" evidence="5">
    <location>
        <begin position="93"/>
        <end position="118"/>
    </location>
</feature>
<dbReference type="Gene3D" id="3.30.40.10">
    <property type="entry name" value="Zinc/RING finger domain, C3HC4 (zinc finger)"/>
    <property type="match status" value="1"/>
</dbReference>
<reference evidence="7" key="2">
    <citation type="submission" date="2025-08" db="UniProtKB">
        <authorList>
            <consortium name="Ensembl"/>
        </authorList>
    </citation>
    <scope>IDENTIFICATION</scope>
</reference>
<evidence type="ECO:0000256" key="1">
    <source>
        <dbReference type="ARBA" id="ARBA00022723"/>
    </source>
</evidence>
<reference evidence="7" key="3">
    <citation type="submission" date="2025-09" db="UniProtKB">
        <authorList>
            <consortium name="Ensembl"/>
        </authorList>
    </citation>
    <scope>IDENTIFICATION</scope>
</reference>
<evidence type="ECO:0000256" key="2">
    <source>
        <dbReference type="ARBA" id="ARBA00022771"/>
    </source>
</evidence>
<dbReference type="GeneID" id="100187380"/>
<dbReference type="PANTHER" id="PTHR14879">
    <property type="entry name" value="CASPASE REGULATOR, RING FINGER DOMAIN-CONTAINING"/>
    <property type="match status" value="1"/>
</dbReference>
<evidence type="ECO:0000313" key="8">
    <source>
        <dbReference type="Proteomes" id="UP000008144"/>
    </source>
</evidence>
<sequence length="173" mass="19949">MSEANIRPGDKVILVTQDIDELKLLLENHGGWFKQLPQIGDKVGRVLRYHDEDLKVQFNPEDFDLSGVRRPKKKDYNWVFPEYALKRVDITDSSSGNASARDTERQTTENSSPTNTTTAETESNIKCKICYERNFNIVFSPCGHTSCETCFQKLKEGCHICREKITRHINVFY</sequence>
<dbReference type="InterPro" id="IPR051728">
    <property type="entry name" value="RING-FYVE_E3_ubiquitin-ligase"/>
</dbReference>
<keyword evidence="3" id="KW-0862">Zinc</keyword>
<proteinExistence type="predicted"/>
<dbReference type="RefSeq" id="XP_002128925.1">
    <property type="nucleotide sequence ID" value="XM_002128889.5"/>
</dbReference>
<dbReference type="AlphaFoldDB" id="F6SRP3"/>
<dbReference type="HOGENOM" id="CLU_1547005_0_0_1"/>
<name>F6SRP3_CIOIN</name>
<dbReference type="InterPro" id="IPR001841">
    <property type="entry name" value="Znf_RING"/>
</dbReference>
<dbReference type="Pfam" id="PF13920">
    <property type="entry name" value="zf-C3HC4_3"/>
    <property type="match status" value="1"/>
</dbReference>
<evidence type="ECO:0000259" key="6">
    <source>
        <dbReference type="PROSITE" id="PS50089"/>
    </source>
</evidence>
<dbReference type="STRING" id="7719.ENSCINP00000016436"/>
<dbReference type="PROSITE" id="PS50089">
    <property type="entry name" value="ZF_RING_2"/>
    <property type="match status" value="1"/>
</dbReference>
<evidence type="ECO:0000256" key="5">
    <source>
        <dbReference type="SAM" id="MobiDB-lite"/>
    </source>
</evidence>
<dbReference type="Proteomes" id="UP000008144">
    <property type="component" value="Unassembled WGS sequence"/>
</dbReference>
<dbReference type="OrthoDB" id="10251804at2759"/>
<dbReference type="SUPFAM" id="SSF57850">
    <property type="entry name" value="RING/U-box"/>
    <property type="match status" value="1"/>
</dbReference>
<feature type="compositionally biased region" description="Low complexity" evidence="5">
    <location>
        <begin position="108"/>
        <end position="118"/>
    </location>
</feature>
<dbReference type="SMART" id="SM00184">
    <property type="entry name" value="RING"/>
    <property type="match status" value="1"/>
</dbReference>
<dbReference type="Ensembl" id="ENSCINT00000016436.3">
    <property type="protein sequence ID" value="ENSCINP00000016436.3"/>
    <property type="gene ID" value="ENSCING00000008034.3"/>
</dbReference>
<feature type="domain" description="RING-type" evidence="6">
    <location>
        <begin position="127"/>
        <end position="162"/>
    </location>
</feature>
<gene>
    <name evidence="7" type="primary">LOC100187380</name>
</gene>
<organism evidence="7 8">
    <name type="scientific">Ciona intestinalis</name>
    <name type="common">Transparent sea squirt</name>
    <name type="synonym">Ascidia intestinalis</name>
    <dbReference type="NCBI Taxonomy" id="7719"/>
    <lineage>
        <taxon>Eukaryota</taxon>
        <taxon>Metazoa</taxon>
        <taxon>Chordata</taxon>
        <taxon>Tunicata</taxon>
        <taxon>Ascidiacea</taxon>
        <taxon>Phlebobranchia</taxon>
        <taxon>Cionidae</taxon>
        <taxon>Ciona</taxon>
    </lineage>
</organism>
<accession>A0A1W2WJX0</accession>
<accession>F6SRP3</accession>
<dbReference type="InParanoid" id="F6SRP3"/>
<keyword evidence="2 4" id="KW-0863">Zinc-finger</keyword>
<dbReference type="KEGG" id="cin:100187380"/>